<name>A0A1A8TNB7_9GAMM</name>
<dbReference type="PANTHER" id="PTHR37805:SF1">
    <property type="entry name" value="CYTOPLASMIC PROTEIN"/>
    <property type="match status" value="1"/>
</dbReference>
<dbReference type="RefSeq" id="WP_067211653.1">
    <property type="nucleotide sequence ID" value="NZ_FLOC01000019.1"/>
</dbReference>
<evidence type="ECO:0008006" key="3">
    <source>
        <dbReference type="Google" id="ProtNLM"/>
    </source>
</evidence>
<proteinExistence type="predicted"/>
<reference evidence="1 2" key="1">
    <citation type="submission" date="2016-06" db="EMBL/GenBank/DDBJ databases">
        <authorList>
            <person name="Kjaerup R.B."/>
            <person name="Dalgaard T.S."/>
            <person name="Juul-Madsen H.R."/>
        </authorList>
    </citation>
    <scope>NUCLEOTIDE SEQUENCE [LARGE SCALE GENOMIC DNA]</scope>
    <source>
        <strain evidence="1 2">CECT 5080</strain>
    </source>
</reference>
<evidence type="ECO:0000313" key="2">
    <source>
        <dbReference type="Proteomes" id="UP000092627"/>
    </source>
</evidence>
<dbReference type="OrthoDB" id="9788465at2"/>
<sequence>MTNNDILRRVRYTFDFKDSTMVEIFALAQVTVTTEQVTAWLKKDDVDGFVALEDVELASFLNGLIILRRGARDGEQPMPEQRLNNNIILQKLRIAMAFKADDMLEVMRLADFNLSPHELSAFFRKPDNRQYRKCKDQILRYFLLGLQLHMRSAKNKTAQS</sequence>
<keyword evidence="2" id="KW-1185">Reference proteome</keyword>
<dbReference type="AlphaFoldDB" id="A0A1A8TNB7"/>
<organism evidence="1 2">
    <name type="scientific">Marinomonas aquimarina</name>
    <dbReference type="NCBI Taxonomy" id="295068"/>
    <lineage>
        <taxon>Bacteria</taxon>
        <taxon>Pseudomonadati</taxon>
        <taxon>Pseudomonadota</taxon>
        <taxon>Gammaproteobacteria</taxon>
        <taxon>Oceanospirillales</taxon>
        <taxon>Oceanospirillaceae</taxon>
        <taxon>Marinomonas</taxon>
    </lineage>
</organism>
<gene>
    <name evidence="1" type="ORF">MAQ5080_02947</name>
</gene>
<dbReference type="PANTHER" id="PTHR37805">
    <property type="entry name" value="CYTOPLASMIC PROTEIN-RELATED"/>
    <property type="match status" value="1"/>
</dbReference>
<protein>
    <recommendedName>
        <fullName evidence="3">DUF1456 domain-containing protein</fullName>
    </recommendedName>
</protein>
<dbReference type="STRING" id="295068.MAQ5080_02947"/>
<evidence type="ECO:0000313" key="1">
    <source>
        <dbReference type="EMBL" id="SBS34693.1"/>
    </source>
</evidence>
<dbReference type="Proteomes" id="UP000092627">
    <property type="component" value="Unassembled WGS sequence"/>
</dbReference>
<dbReference type="EMBL" id="FLOC01000019">
    <property type="protein sequence ID" value="SBS34693.1"/>
    <property type="molecule type" value="Genomic_DNA"/>
</dbReference>
<accession>A0A1A8TNB7</accession>
<dbReference type="Pfam" id="PF07308">
    <property type="entry name" value="DUF1456"/>
    <property type="match status" value="2"/>
</dbReference>
<dbReference type="InterPro" id="IPR009921">
    <property type="entry name" value="YehS-like"/>
</dbReference>